<keyword evidence="2" id="KW-1185">Reference proteome</keyword>
<dbReference type="EMBL" id="PUHW01000621">
    <property type="protein sequence ID" value="KAG0686308.1"/>
    <property type="molecule type" value="Genomic_DNA"/>
</dbReference>
<gene>
    <name evidence="1" type="ORF">C6P40_004529</name>
</gene>
<feature type="non-terminal residue" evidence="1">
    <location>
        <position position="1"/>
    </location>
</feature>
<dbReference type="Proteomes" id="UP000697127">
    <property type="component" value="Unassembled WGS sequence"/>
</dbReference>
<evidence type="ECO:0000313" key="1">
    <source>
        <dbReference type="EMBL" id="KAG0686308.1"/>
    </source>
</evidence>
<proteinExistence type="predicted"/>
<accession>A0A9P6WHS8</accession>
<dbReference type="AlphaFoldDB" id="A0A9P6WHS8"/>
<comment type="caution">
    <text evidence="1">The sequence shown here is derived from an EMBL/GenBank/DDBJ whole genome shotgun (WGS) entry which is preliminary data.</text>
</comment>
<reference evidence="1" key="1">
    <citation type="submission" date="2020-11" db="EMBL/GenBank/DDBJ databases">
        <title>Kefir isolates.</title>
        <authorList>
            <person name="Marcisauskas S."/>
            <person name="Kim Y."/>
            <person name="Blasche S."/>
        </authorList>
    </citation>
    <scope>NUCLEOTIDE SEQUENCE</scope>
    <source>
        <strain evidence="1">Olga-1</strain>
    </source>
</reference>
<protein>
    <submittedName>
        <fullName evidence="1">Uncharacterized protein</fullName>
    </submittedName>
</protein>
<evidence type="ECO:0000313" key="2">
    <source>
        <dbReference type="Proteomes" id="UP000697127"/>
    </source>
</evidence>
<organism evidence="1 2">
    <name type="scientific">Pichia californica</name>
    <dbReference type="NCBI Taxonomy" id="460514"/>
    <lineage>
        <taxon>Eukaryota</taxon>
        <taxon>Fungi</taxon>
        <taxon>Dikarya</taxon>
        <taxon>Ascomycota</taxon>
        <taxon>Saccharomycotina</taxon>
        <taxon>Pichiomycetes</taxon>
        <taxon>Pichiales</taxon>
        <taxon>Pichiaceae</taxon>
        <taxon>Pichia</taxon>
    </lineage>
</organism>
<name>A0A9P6WHS8_9ASCO</name>
<sequence>MPKIVTTNKGTEFKNLAVITYDSFLTGSNRILIRMDSAPTGKKDYNLIAERAFSNHILNFTVKLDSTKKARLMTIDRKTIGHKDPDASSPMADTKPLFSLLLKYTHTPNLKLAAYYISNTFLNSPVTDNILVVNTPVVFKEEPAFKNSSLLQVMKYVCGLNRASLRFHKRLTTAMKKLYESMPG</sequence>